<comment type="caution">
    <text evidence="2">The sequence shown here is derived from an EMBL/GenBank/DDBJ whole genome shotgun (WGS) entry which is preliminary data.</text>
</comment>
<protein>
    <submittedName>
        <fullName evidence="2">Uncharacterized protein</fullName>
    </submittedName>
</protein>
<evidence type="ECO:0000256" key="1">
    <source>
        <dbReference type="SAM" id="MobiDB-lite"/>
    </source>
</evidence>
<name>A0ABR1Q674_9PEZI</name>
<dbReference type="RefSeq" id="XP_066697526.1">
    <property type="nucleotide sequence ID" value="XM_066845128.1"/>
</dbReference>
<feature type="compositionally biased region" description="Polar residues" evidence="1">
    <location>
        <begin position="137"/>
        <end position="146"/>
    </location>
</feature>
<organism evidence="2 3">
    <name type="scientific">Apiospora aurea</name>
    <dbReference type="NCBI Taxonomy" id="335848"/>
    <lineage>
        <taxon>Eukaryota</taxon>
        <taxon>Fungi</taxon>
        <taxon>Dikarya</taxon>
        <taxon>Ascomycota</taxon>
        <taxon>Pezizomycotina</taxon>
        <taxon>Sordariomycetes</taxon>
        <taxon>Xylariomycetidae</taxon>
        <taxon>Amphisphaeriales</taxon>
        <taxon>Apiosporaceae</taxon>
        <taxon>Apiospora</taxon>
    </lineage>
</organism>
<evidence type="ECO:0000313" key="2">
    <source>
        <dbReference type="EMBL" id="KAK7948020.1"/>
    </source>
</evidence>
<reference evidence="2 3" key="1">
    <citation type="submission" date="2023-01" db="EMBL/GenBank/DDBJ databases">
        <title>Analysis of 21 Apiospora genomes using comparative genomics revels a genus with tremendous synthesis potential of carbohydrate active enzymes and secondary metabolites.</title>
        <authorList>
            <person name="Sorensen T."/>
        </authorList>
    </citation>
    <scope>NUCLEOTIDE SEQUENCE [LARGE SCALE GENOMIC DNA]</scope>
    <source>
        <strain evidence="2 3">CBS 24483</strain>
    </source>
</reference>
<proteinExistence type="predicted"/>
<keyword evidence="3" id="KW-1185">Reference proteome</keyword>
<dbReference type="EMBL" id="JAQQWE010000006">
    <property type="protein sequence ID" value="KAK7948020.1"/>
    <property type="molecule type" value="Genomic_DNA"/>
</dbReference>
<sequence>MGVVDIRTLVVSEWAAVEHVRSCYSLAHMPNRLFWFLFDMMTDIGKDTFSRWPADCQYRTPNNPLWTYLHRISSIETVYTTPSTKRFVAALVTALAVATGAMAGPVAPGITTTPQVPAAHPSTTEDDAAPVAGRAGRSSTTTQQAP</sequence>
<accession>A0ABR1Q674</accession>
<gene>
    <name evidence="2" type="ORF">PG986_008906</name>
</gene>
<evidence type="ECO:0000313" key="3">
    <source>
        <dbReference type="Proteomes" id="UP001391051"/>
    </source>
</evidence>
<feature type="region of interest" description="Disordered" evidence="1">
    <location>
        <begin position="109"/>
        <end position="146"/>
    </location>
</feature>
<dbReference type="GeneID" id="92078190"/>
<dbReference type="Proteomes" id="UP001391051">
    <property type="component" value="Unassembled WGS sequence"/>
</dbReference>